<gene>
    <name evidence="1" type="ORF">LCI18_006191</name>
</gene>
<evidence type="ECO:0000313" key="1">
    <source>
        <dbReference type="EMBL" id="UPK95256.1"/>
    </source>
</evidence>
<dbReference type="Proteomes" id="UP000830768">
    <property type="component" value="Chromosome 5"/>
</dbReference>
<dbReference type="EMBL" id="CP090034">
    <property type="protein sequence ID" value="UPK95256.1"/>
    <property type="molecule type" value="Genomic_DNA"/>
</dbReference>
<keyword evidence="2" id="KW-1185">Reference proteome</keyword>
<reference evidence="1" key="1">
    <citation type="submission" date="2021-11" db="EMBL/GenBank/DDBJ databases">
        <title>Fusarium solani-melongenae Genome sequencing and assembly.</title>
        <authorList>
            <person name="Xie S."/>
            <person name="Huang L."/>
            <person name="Zhang X."/>
        </authorList>
    </citation>
    <scope>NUCLEOTIDE SEQUENCE</scope>
    <source>
        <strain evidence="1">CRI 24-3</strain>
    </source>
</reference>
<protein>
    <submittedName>
        <fullName evidence="1">Uncharacterized protein</fullName>
    </submittedName>
</protein>
<sequence>MAPPEKVIPTEVELEQLDLDDQHTQDLIQRAQASDAADRQLTVRQALKKYKKAVAWALFLSTSLIMEGYDLVIITSFYGQTQFRERFGVWDPKTEQKQITPAWQSGLSNSALVGQLAGLVANAFCQDRFGARYTMMFFLAWMAVMISIPCFAPSLPILAWGEAMCGVSWGVFQTLSTTYASEVVPTVLRPYVTAYVCMCWGAGILLSGGVVRAVAGIEGDMGWRLPFLLQWIWPLPLFIGAYFAPESPWNAVRRNQLDVAKRSLMRLHEANAEREAEVEASLAYIRHTTALERAETHEASFLDCFRGTNLWRTEINCVVWAAQILGGNALVAYGVTFLQSAGFSEIASLNLNISLSACYVVGGIISWFLFPHLGRATLYMSGLTFLFFANLVIGGLGFTKSEGAQMAIGIILVVSNLVNMVTVGPVCYPIVAETPSGRLRYKTIVIGRFVYNLTGLVEHTITPRMISPLGWNWGAKAGLFYAGTNLLCNTWCYFRLPETKDRTFGELDVLFENKIPARKFKYTAVDRSIESSSRIQDLQPAIPRLDSLARLCRFAPSPTSFSSLPPGVSKS</sequence>
<name>A0ACD3Z334_FUSSC</name>
<proteinExistence type="predicted"/>
<organism evidence="1 2">
    <name type="scientific">Fusarium solani subsp. cucurbitae</name>
    <name type="common">Neocosmosporum cucurbitae</name>
    <dbReference type="NCBI Taxonomy" id="2747967"/>
    <lineage>
        <taxon>Eukaryota</taxon>
        <taxon>Fungi</taxon>
        <taxon>Dikarya</taxon>
        <taxon>Ascomycota</taxon>
        <taxon>Pezizomycotina</taxon>
        <taxon>Sordariomycetes</taxon>
        <taxon>Hypocreomycetidae</taxon>
        <taxon>Hypocreales</taxon>
        <taxon>Nectriaceae</taxon>
        <taxon>Fusarium</taxon>
        <taxon>Fusarium solani species complex</taxon>
    </lineage>
</organism>
<accession>A0ACD3Z334</accession>
<evidence type="ECO:0000313" key="2">
    <source>
        <dbReference type="Proteomes" id="UP000830768"/>
    </source>
</evidence>